<evidence type="ECO:0000259" key="1">
    <source>
        <dbReference type="Pfam" id="PF14681"/>
    </source>
</evidence>
<dbReference type="Gene3D" id="3.40.50.2020">
    <property type="match status" value="1"/>
</dbReference>
<dbReference type="EC" id="2.4.2.9" evidence="2"/>
<evidence type="ECO:0000313" key="2">
    <source>
        <dbReference type="EMBL" id="QDU69343.1"/>
    </source>
</evidence>
<dbReference type="InterPro" id="IPR000836">
    <property type="entry name" value="PRTase_dom"/>
</dbReference>
<dbReference type="CDD" id="cd06223">
    <property type="entry name" value="PRTases_typeI"/>
    <property type="match status" value="1"/>
</dbReference>
<accession>A0A518BQT3</accession>
<protein>
    <submittedName>
        <fullName evidence="2">Uracil phosphoribosyltransferase</fullName>
        <ecNumber evidence="2">2.4.2.9</ecNumber>
    </submittedName>
</protein>
<sequence length="268" mass="29099">MPNSELIRRAGEREHYYGERVHLVDNALIQSAIARLGNGDSRRAELYRLLELVYHSLAVEALGNELPRARVEVSTRMQEFHPAEGVFRGEALDPSHSVVVVDVIRGGIVPAQIVFEMLTAVLPDACTRLDHLNMARISDDQGRVTGVDLSGSKVGGTVEGATLVIPDPMGATGSTVVRALEHYLEHHGRPAKVVVLPMIATPEFVRRVTEASELVHVFAARLDRGLSAPDVLATTPGERWSEERGLNDHGYIVPGAGGVGEILNNAWC</sequence>
<reference evidence="2 3" key="1">
    <citation type="submission" date="2019-02" db="EMBL/GenBank/DDBJ databases">
        <title>Deep-cultivation of Planctomycetes and their phenomic and genomic characterization uncovers novel biology.</title>
        <authorList>
            <person name="Wiegand S."/>
            <person name="Jogler M."/>
            <person name="Boedeker C."/>
            <person name="Pinto D."/>
            <person name="Vollmers J."/>
            <person name="Rivas-Marin E."/>
            <person name="Kohn T."/>
            <person name="Peeters S.H."/>
            <person name="Heuer A."/>
            <person name="Rast P."/>
            <person name="Oberbeckmann S."/>
            <person name="Bunk B."/>
            <person name="Jeske O."/>
            <person name="Meyerdierks A."/>
            <person name="Storesund J.E."/>
            <person name="Kallscheuer N."/>
            <person name="Luecker S."/>
            <person name="Lage O.M."/>
            <person name="Pohl T."/>
            <person name="Merkel B.J."/>
            <person name="Hornburger P."/>
            <person name="Mueller R.-W."/>
            <person name="Bruemmer F."/>
            <person name="Labrenz M."/>
            <person name="Spormann A.M."/>
            <person name="Op den Camp H."/>
            <person name="Overmann J."/>
            <person name="Amann R."/>
            <person name="Jetten M.S.M."/>
            <person name="Mascher T."/>
            <person name="Medema M.H."/>
            <person name="Devos D.P."/>
            <person name="Kaster A.-K."/>
            <person name="Ovreas L."/>
            <person name="Rohde M."/>
            <person name="Galperin M.Y."/>
            <person name="Jogler C."/>
        </authorList>
    </citation>
    <scope>NUCLEOTIDE SEQUENCE [LARGE SCALE GENOMIC DNA]</scope>
    <source>
        <strain evidence="2 3">Pla133</strain>
    </source>
</reference>
<proteinExistence type="predicted"/>
<keyword evidence="2" id="KW-0808">Transferase</keyword>
<dbReference type="GO" id="GO:0004845">
    <property type="term" value="F:uracil phosphoribosyltransferase activity"/>
    <property type="evidence" value="ECO:0007669"/>
    <property type="project" value="UniProtKB-EC"/>
</dbReference>
<name>A0A518BQT3_9BACT</name>
<dbReference type="AlphaFoldDB" id="A0A518BQT3"/>
<feature type="domain" description="Phosphoribosyltransferase" evidence="1">
    <location>
        <begin position="25"/>
        <end position="230"/>
    </location>
</feature>
<evidence type="ECO:0000313" key="3">
    <source>
        <dbReference type="Proteomes" id="UP000316921"/>
    </source>
</evidence>
<dbReference type="KEGG" id="pbap:Pla133_44620"/>
<dbReference type="Proteomes" id="UP000316921">
    <property type="component" value="Chromosome"/>
</dbReference>
<gene>
    <name evidence="2" type="primary">upp</name>
    <name evidence="2" type="ORF">Pla133_44620</name>
</gene>
<dbReference type="RefSeq" id="WP_419192458.1">
    <property type="nucleotide sequence ID" value="NZ_CP036287.1"/>
</dbReference>
<organism evidence="2 3">
    <name type="scientific">Engelhardtia mirabilis</name>
    <dbReference type="NCBI Taxonomy" id="2528011"/>
    <lineage>
        <taxon>Bacteria</taxon>
        <taxon>Pseudomonadati</taxon>
        <taxon>Planctomycetota</taxon>
        <taxon>Planctomycetia</taxon>
        <taxon>Planctomycetia incertae sedis</taxon>
        <taxon>Engelhardtia</taxon>
    </lineage>
</organism>
<dbReference type="SUPFAM" id="SSF53271">
    <property type="entry name" value="PRTase-like"/>
    <property type="match status" value="1"/>
</dbReference>
<dbReference type="InterPro" id="IPR029057">
    <property type="entry name" value="PRTase-like"/>
</dbReference>
<keyword evidence="2" id="KW-0328">Glycosyltransferase</keyword>
<dbReference type="Pfam" id="PF14681">
    <property type="entry name" value="UPRTase"/>
    <property type="match status" value="1"/>
</dbReference>
<keyword evidence="3" id="KW-1185">Reference proteome</keyword>
<dbReference type="EMBL" id="CP036287">
    <property type="protein sequence ID" value="QDU69343.1"/>
    <property type="molecule type" value="Genomic_DNA"/>
</dbReference>